<evidence type="ECO:0000313" key="5">
    <source>
        <dbReference type="EMBL" id="HAC9693381.1"/>
    </source>
</evidence>
<reference evidence="4" key="2">
    <citation type="journal article" date="2018" name="Genome Biol.">
        <title>SKESA: strategic k-mer extension for scrupulous assemblies.</title>
        <authorList>
            <person name="Souvorov A."/>
            <person name="Agarwala R."/>
            <person name="Lipman D.J."/>
        </authorList>
    </citation>
    <scope>NUCLEOTIDE SEQUENCE</scope>
    <source>
        <strain evidence="10">2011-60-876-1</strain>
        <strain evidence="9">373DRC</strain>
        <strain evidence="6">D14916</strain>
        <strain evidence="7">I32</strain>
        <strain evidence="4">S05012-15</strain>
        <strain evidence="5">S05117-15</strain>
        <strain evidence="8">Typhimurium</strain>
    </source>
</reference>
<reference evidence="2" key="1">
    <citation type="submission" date="2015-03" db="EMBL/GenBank/DDBJ databases">
        <title>Complete genome sequences of four Salmonella Typhimurium IncHI1 plasmids and their characteristics.</title>
        <authorList>
            <person name="Kubasova T."/>
            <person name="Matiasovicova J."/>
            <person name="Cejkova D."/>
            <person name="Sekelova Z."/>
            <person name="Polansky O."/>
            <person name="Medvecky M."/>
            <person name="Rychlik I."/>
            <person name="Juricova H."/>
        </authorList>
    </citation>
    <scope>NUCLEOTIDE SEQUENCE</scope>
    <source>
        <strain evidence="2">109/9</strain>
        <strain evidence="3">B71</strain>
        <strain evidence="1">F8475</strain>
        <plasmid evidence="2">p109/9</plasmid>
        <plasmid evidence="3">pB71</plasmid>
        <plasmid evidence="1">pF8475</plasmid>
    </source>
</reference>
<dbReference type="EMBL" id="DAATUV010000016">
    <property type="protein sequence ID" value="HAF0196926.1"/>
    <property type="molecule type" value="Genomic_DNA"/>
</dbReference>
<name>A0A0G3B7F6_SALTM</name>
<dbReference type="EMBL" id="RSUA01000042">
    <property type="protein sequence ID" value="MIT50953.1"/>
    <property type="molecule type" value="Genomic_DNA"/>
</dbReference>
<protein>
    <submittedName>
        <fullName evidence="1">Putative membrane protein</fullName>
    </submittedName>
</protein>
<dbReference type="EMBL" id="DAATVE010000035">
    <property type="protein sequence ID" value="HAF0254294.1"/>
    <property type="molecule type" value="Genomic_DNA"/>
</dbReference>
<evidence type="ECO:0000313" key="10">
    <source>
        <dbReference type="EMBL" id="HAF0254294.1"/>
    </source>
</evidence>
<evidence type="ECO:0000313" key="6">
    <source>
        <dbReference type="EMBL" id="HAC9822393.1"/>
    </source>
</evidence>
<geneLocation type="plasmid" evidence="1">
    <name>pF8475</name>
</geneLocation>
<evidence type="ECO:0000313" key="8">
    <source>
        <dbReference type="EMBL" id="HAD3314461.1"/>
    </source>
</evidence>
<dbReference type="EMBL" id="DAANFV010000017">
    <property type="protein sequence ID" value="HAC9687776.1"/>
    <property type="molecule type" value="Genomic_DNA"/>
</dbReference>
<evidence type="ECO:0000313" key="2">
    <source>
        <dbReference type="EMBL" id="AKJ20190.1"/>
    </source>
</evidence>
<evidence type="ECO:0000313" key="3">
    <source>
        <dbReference type="EMBL" id="AKJ20367.1"/>
    </source>
</evidence>
<dbReference type="EMBL" id="KP899806">
    <property type="protein sequence ID" value="AKJ20367.1"/>
    <property type="molecule type" value="Genomic_DNA"/>
</dbReference>
<geneLocation type="plasmid" evidence="3">
    <name>pB71</name>
</geneLocation>
<accession>A0A6C8YT07</accession>
<accession>A0A0G3B7F6</accession>
<dbReference type="AlphaFoldDB" id="A0A0G3B7F6"/>
<geneLocation type="plasmid" evidence="2">
    <name>p109/9</name>
</geneLocation>
<organism evidence="2">
    <name type="scientific">Salmonella typhimurium</name>
    <dbReference type="NCBI Taxonomy" id="90371"/>
    <lineage>
        <taxon>Bacteria</taxon>
        <taxon>Pseudomonadati</taxon>
        <taxon>Pseudomonadota</taxon>
        <taxon>Gammaproteobacteria</taxon>
        <taxon>Enterobacterales</taxon>
        <taxon>Enterobacteriaceae</taxon>
        <taxon>Salmonella</taxon>
    </lineage>
</organism>
<evidence type="ECO:0000313" key="1">
    <source>
        <dbReference type="EMBL" id="AKJ19994.1"/>
    </source>
</evidence>
<sequence>MNTFLYVLVGWIIVLYLVNKVREKYSKPKTVNILVKRNGVYQEVEAVVMPRSHNSDVGTGKTGNEAAPQWLNKEDDISELEYYSGGSLLKAARDFEAQQMEQKF</sequence>
<proteinExistence type="predicted"/>
<keyword evidence="2" id="KW-0614">Plasmid</keyword>
<dbReference type="EMBL" id="DAANGX010000033">
    <property type="protein sequence ID" value="HAC9822393.1"/>
    <property type="molecule type" value="Genomic_DNA"/>
</dbReference>
<reference evidence="6" key="4">
    <citation type="submission" date="2019-08" db="EMBL/GenBank/DDBJ databases">
        <authorList>
            <consortium name="NCBI Pathogen Detection Project"/>
        </authorList>
    </citation>
    <scope>NUCLEOTIDE SEQUENCE</scope>
    <source>
        <strain evidence="10">2011-60-876-1</strain>
        <strain evidence="9">373DRC</strain>
        <strain evidence="6">D14916</strain>
        <strain evidence="7">I32</strain>
        <strain evidence="4">S05012-15</strain>
        <strain evidence="5">S05117-15</strain>
        <strain evidence="8">Typhimurium</strain>
    </source>
</reference>
<dbReference type="RefSeq" id="WP_001091369.1">
    <property type="nucleotide sequence ID" value="NZ_CBDFRU010000025.1"/>
</dbReference>
<dbReference type="EMBL" id="KP899804">
    <property type="protein sequence ID" value="AKJ19994.1"/>
    <property type="molecule type" value="Genomic_DNA"/>
</dbReference>
<dbReference type="EMBL" id="DAAOJG010000031">
    <property type="protein sequence ID" value="HAD3314461.1"/>
    <property type="molecule type" value="Genomic_DNA"/>
</dbReference>
<evidence type="ECO:0000313" key="9">
    <source>
        <dbReference type="EMBL" id="HAF0196926.1"/>
    </source>
</evidence>
<dbReference type="EMBL" id="DAANHM010000036">
    <property type="protein sequence ID" value="HAC9896270.1"/>
    <property type="molecule type" value="Genomic_DNA"/>
</dbReference>
<evidence type="ECO:0000313" key="4">
    <source>
        <dbReference type="EMBL" id="HAC9687776.1"/>
    </source>
</evidence>
<evidence type="ECO:0000313" key="7">
    <source>
        <dbReference type="EMBL" id="HAC9896270.1"/>
    </source>
</evidence>
<evidence type="ECO:0000313" key="11">
    <source>
        <dbReference type="EMBL" id="MIT50953.1"/>
    </source>
</evidence>
<dbReference type="EMBL" id="DAANFW010000030">
    <property type="protein sequence ID" value="HAC9693381.1"/>
    <property type="molecule type" value="Genomic_DNA"/>
</dbReference>
<gene>
    <name evidence="11" type="ORF">AU613_19070</name>
    <name evidence="5" type="ORF">G0K70_22515</name>
    <name evidence="4" type="ORF">G0K78_19595</name>
    <name evidence="6" type="ORF">G0L07_11520</name>
    <name evidence="7" type="ORF">G0L24_19760</name>
    <name evidence="8" type="ORF">G1O83_23935</name>
    <name evidence="10" type="ORF">G9C49_004312</name>
    <name evidence="9" type="ORF">GTH89_14535</name>
</gene>
<reference evidence="11" key="3">
    <citation type="submission" date="2018-08" db="EMBL/GenBank/DDBJ databases">
        <authorList>
            <person name="Ashton P.M."/>
            <person name="Dallman T."/>
            <person name="Nair S."/>
            <person name="De Pinna E."/>
            <person name="Peters T."/>
            <person name="Grant K."/>
        </authorList>
    </citation>
    <scope>NUCLEOTIDE SEQUENCE [LARGE SCALE GENOMIC DNA]</scope>
    <source>
        <strain evidence="11">29290</strain>
    </source>
</reference>
<dbReference type="Proteomes" id="UP000885258">
    <property type="component" value="Unassembled WGS sequence"/>
</dbReference>
<dbReference type="PATRIC" id="fig|28901.787.peg.5136"/>
<dbReference type="EMBL" id="KP899805">
    <property type="protein sequence ID" value="AKJ20190.1"/>
    <property type="molecule type" value="Genomic_DNA"/>
</dbReference>